<reference evidence="2 3" key="1">
    <citation type="submission" date="2023-01" db="EMBL/GenBank/DDBJ databases">
        <authorList>
            <person name="Kreplak J."/>
        </authorList>
    </citation>
    <scope>NUCLEOTIDE SEQUENCE [LARGE SCALE GENOMIC DNA]</scope>
</reference>
<name>A0AAV0Z5P0_VICFA</name>
<evidence type="ECO:0000256" key="1">
    <source>
        <dbReference type="SAM" id="MobiDB-lite"/>
    </source>
</evidence>
<organism evidence="2 3">
    <name type="scientific">Vicia faba</name>
    <name type="common">Broad bean</name>
    <name type="synonym">Faba vulgaris</name>
    <dbReference type="NCBI Taxonomy" id="3906"/>
    <lineage>
        <taxon>Eukaryota</taxon>
        <taxon>Viridiplantae</taxon>
        <taxon>Streptophyta</taxon>
        <taxon>Embryophyta</taxon>
        <taxon>Tracheophyta</taxon>
        <taxon>Spermatophyta</taxon>
        <taxon>Magnoliopsida</taxon>
        <taxon>eudicotyledons</taxon>
        <taxon>Gunneridae</taxon>
        <taxon>Pentapetalae</taxon>
        <taxon>rosids</taxon>
        <taxon>fabids</taxon>
        <taxon>Fabales</taxon>
        <taxon>Fabaceae</taxon>
        <taxon>Papilionoideae</taxon>
        <taxon>50 kb inversion clade</taxon>
        <taxon>NPAAA clade</taxon>
        <taxon>Hologalegina</taxon>
        <taxon>IRL clade</taxon>
        <taxon>Fabeae</taxon>
        <taxon>Vicia</taxon>
    </lineage>
</organism>
<accession>A0AAV0Z5P0</accession>
<protein>
    <submittedName>
        <fullName evidence="2">Uncharacterized protein</fullName>
    </submittedName>
</protein>
<feature type="region of interest" description="Disordered" evidence="1">
    <location>
        <begin position="83"/>
        <end position="105"/>
    </location>
</feature>
<feature type="compositionally biased region" description="Polar residues" evidence="1">
    <location>
        <begin position="84"/>
        <end position="105"/>
    </location>
</feature>
<feature type="region of interest" description="Disordered" evidence="1">
    <location>
        <begin position="49"/>
        <end position="68"/>
    </location>
</feature>
<dbReference type="Proteomes" id="UP001157006">
    <property type="component" value="Chromosome 1S"/>
</dbReference>
<dbReference type="EMBL" id="OX451735">
    <property type="protein sequence ID" value="CAI8592348.1"/>
    <property type="molecule type" value="Genomic_DNA"/>
</dbReference>
<feature type="region of interest" description="Disordered" evidence="1">
    <location>
        <begin position="1"/>
        <end position="20"/>
    </location>
</feature>
<keyword evidence="3" id="KW-1185">Reference proteome</keyword>
<sequence>MKFGHHGGTSGRSQPQTGCVEILSGPFASGSAFGVTRCQFRLYVTTFDDTSGTKSTSETNDQDQATRDATMRECQCVIRHRDQTQTASGRSCQSRCNNEGSDLMS</sequence>
<evidence type="ECO:0000313" key="2">
    <source>
        <dbReference type="EMBL" id="CAI8592348.1"/>
    </source>
</evidence>
<dbReference type="AlphaFoldDB" id="A0AAV0Z5P0"/>
<feature type="compositionally biased region" description="Gly residues" evidence="1">
    <location>
        <begin position="1"/>
        <end position="10"/>
    </location>
</feature>
<evidence type="ECO:0000313" key="3">
    <source>
        <dbReference type="Proteomes" id="UP001157006"/>
    </source>
</evidence>
<feature type="compositionally biased region" description="Polar residues" evidence="1">
    <location>
        <begin position="49"/>
        <end position="63"/>
    </location>
</feature>
<proteinExistence type="predicted"/>
<gene>
    <name evidence="2" type="ORF">VFH_I035240</name>
</gene>